<comment type="caution">
    <text evidence="4">The sequence shown here is derived from an EMBL/GenBank/DDBJ whole genome shotgun (WGS) entry which is preliminary data.</text>
</comment>
<dbReference type="EMBL" id="LBNQ01000019">
    <property type="protein sequence ID" value="KKW68491.1"/>
    <property type="molecule type" value="Genomic_DNA"/>
</dbReference>
<dbReference type="GO" id="GO:0055130">
    <property type="term" value="P:D-alanine catabolic process"/>
    <property type="evidence" value="ECO:0007669"/>
    <property type="project" value="TreeGrafter"/>
</dbReference>
<dbReference type="SUPFAM" id="SSF54373">
    <property type="entry name" value="FAD-linked reductases, C-terminal domain"/>
    <property type="match status" value="1"/>
</dbReference>
<comment type="similarity">
    <text evidence="1">Belongs to the DadA oxidoreductase family.</text>
</comment>
<name>A0A0U1Q177_9BURK</name>
<protein>
    <submittedName>
        <fullName evidence="4">Amino acid dehydrogenase</fullName>
    </submittedName>
</protein>
<dbReference type="PANTHER" id="PTHR13847:SF280">
    <property type="entry name" value="D-AMINO ACID DEHYDROGENASE"/>
    <property type="match status" value="1"/>
</dbReference>
<proteinExistence type="inferred from homology"/>
<dbReference type="SUPFAM" id="SSF51905">
    <property type="entry name" value="FAD/NAD(P)-binding domain"/>
    <property type="match status" value="1"/>
</dbReference>
<evidence type="ECO:0000313" key="5">
    <source>
        <dbReference type="Proteomes" id="UP000050580"/>
    </source>
</evidence>
<keyword evidence="5" id="KW-1185">Reference proteome</keyword>
<dbReference type="RefSeq" id="WP_046741258.1">
    <property type="nucleotide sequence ID" value="NZ_LBNQ01000019.1"/>
</dbReference>
<dbReference type="GO" id="GO:0008718">
    <property type="term" value="F:D-amino-acid dehydrogenase activity"/>
    <property type="evidence" value="ECO:0007669"/>
    <property type="project" value="TreeGrafter"/>
</dbReference>
<evidence type="ECO:0000256" key="1">
    <source>
        <dbReference type="ARBA" id="ARBA00009410"/>
    </source>
</evidence>
<evidence type="ECO:0000313" key="4">
    <source>
        <dbReference type="EMBL" id="KKW68491.1"/>
    </source>
</evidence>
<accession>A0A0U1Q177</accession>
<dbReference type="PATRIC" id="fig|1610491.3.peg.1106"/>
<dbReference type="Gene3D" id="3.50.50.60">
    <property type="entry name" value="FAD/NAD(P)-binding domain"/>
    <property type="match status" value="2"/>
</dbReference>
<keyword evidence="2" id="KW-0560">Oxidoreductase</keyword>
<dbReference type="Gene3D" id="3.30.9.10">
    <property type="entry name" value="D-Amino Acid Oxidase, subunit A, domain 2"/>
    <property type="match status" value="1"/>
</dbReference>
<sequence>MKVIVMGAGVLGVTSAWYLAQAGHEVTVLERNAGAARETSFGNGGQISVSHAEPWANPAAPLKLLKWLGREDAPLLFRLRADPAQWMWGLKFLRECTKKRSTHNMIQLLNLGTYSRQALQQLRAEIGIEYDHLERGILHFYTDAKEFQAALEPARIMRELGCDRRVLSPDEVLQIEPAMAHIRPQLAGATYTAADESGDVHKFTTALAERAAQQGVVFRYGVRIQNLREAGGEVVGVEFANEQGGYEVATADAYVLALGSFSRALARKVGVHLDIYPAKGYSATMPVLDASKAPSVSLTDDGYKLVYSRLGDRLRIAGTAELNGYDLALNPVRCEAIVKRTLEVFPGVSRPELASFWTGLRPATPGNVPYIGKSKLGKLYLNTGHGTLGWTHGCGSGKAIAEIISGRKPEVSFTFTGI</sequence>
<dbReference type="GO" id="GO:0005886">
    <property type="term" value="C:plasma membrane"/>
    <property type="evidence" value="ECO:0007669"/>
    <property type="project" value="TreeGrafter"/>
</dbReference>
<organism evidence="4 5">
    <name type="scientific">Lampropedia cohaerens</name>
    <dbReference type="NCBI Taxonomy" id="1610491"/>
    <lineage>
        <taxon>Bacteria</taxon>
        <taxon>Pseudomonadati</taxon>
        <taxon>Pseudomonadota</taxon>
        <taxon>Betaproteobacteria</taxon>
        <taxon>Burkholderiales</taxon>
        <taxon>Comamonadaceae</taxon>
        <taxon>Lampropedia</taxon>
    </lineage>
</organism>
<dbReference type="OrthoDB" id="18526at2"/>
<dbReference type="GO" id="GO:0005737">
    <property type="term" value="C:cytoplasm"/>
    <property type="evidence" value="ECO:0007669"/>
    <property type="project" value="TreeGrafter"/>
</dbReference>
<gene>
    <name evidence="4" type="ORF">AAV94_05195</name>
</gene>
<reference evidence="4 5" key="1">
    <citation type="submission" date="2015-05" db="EMBL/GenBank/DDBJ databases">
        <title>Draft genome sequence of Lampropedia sp. CT6, isolated from the microbial mat of a hot water spring, located at Manikaran, India.</title>
        <authorList>
            <person name="Tripathi C."/>
            <person name="Rani P."/>
            <person name="Mahato N.K."/>
            <person name="Lal R."/>
        </authorList>
    </citation>
    <scope>NUCLEOTIDE SEQUENCE [LARGE SCALE GENOMIC DNA]</scope>
    <source>
        <strain evidence="4 5">CT6</strain>
    </source>
</reference>
<dbReference type="NCBIfam" id="NF001933">
    <property type="entry name" value="PRK00711.1"/>
    <property type="match status" value="1"/>
</dbReference>
<feature type="domain" description="FAD dependent oxidoreductase" evidence="3">
    <location>
        <begin position="2"/>
        <end position="402"/>
    </location>
</feature>
<dbReference type="InterPro" id="IPR036188">
    <property type="entry name" value="FAD/NAD-bd_sf"/>
</dbReference>
<evidence type="ECO:0000259" key="3">
    <source>
        <dbReference type="Pfam" id="PF01266"/>
    </source>
</evidence>
<dbReference type="PANTHER" id="PTHR13847">
    <property type="entry name" value="SARCOSINE DEHYDROGENASE-RELATED"/>
    <property type="match status" value="1"/>
</dbReference>
<dbReference type="STRING" id="1610491.AAV94_05195"/>
<dbReference type="AlphaFoldDB" id="A0A0U1Q177"/>
<evidence type="ECO:0000256" key="2">
    <source>
        <dbReference type="ARBA" id="ARBA00023002"/>
    </source>
</evidence>
<dbReference type="Pfam" id="PF01266">
    <property type="entry name" value="DAO"/>
    <property type="match status" value="1"/>
</dbReference>
<dbReference type="Proteomes" id="UP000050580">
    <property type="component" value="Unassembled WGS sequence"/>
</dbReference>
<dbReference type="InterPro" id="IPR006076">
    <property type="entry name" value="FAD-dep_OxRdtase"/>
</dbReference>